<protein>
    <recommendedName>
        <fullName evidence="4">TadE-like protein</fullName>
    </recommendedName>
</protein>
<keyword evidence="3" id="KW-1185">Reference proteome</keyword>
<dbReference type="STRING" id="131112.SAMN04489737_0994"/>
<reference evidence="3" key="1">
    <citation type="submission" date="2016-10" db="EMBL/GenBank/DDBJ databases">
        <authorList>
            <person name="Varghese N."/>
            <person name="Submissions S."/>
        </authorList>
    </citation>
    <scope>NUCLEOTIDE SEQUENCE [LARGE SCALE GENOMIC DNA]</scope>
    <source>
        <strain evidence="3">DSM 10002</strain>
    </source>
</reference>
<evidence type="ECO:0000313" key="2">
    <source>
        <dbReference type="EMBL" id="SDU79775.1"/>
    </source>
</evidence>
<feature type="transmembrane region" description="Helical" evidence="1">
    <location>
        <begin position="12"/>
        <end position="38"/>
    </location>
</feature>
<keyword evidence="1" id="KW-1133">Transmembrane helix</keyword>
<keyword evidence="1" id="KW-0812">Transmembrane</keyword>
<name>A0A1H2LGB5_9ACTO</name>
<dbReference type="Proteomes" id="UP000214355">
    <property type="component" value="Chromosome I"/>
</dbReference>
<accession>A0A1H2LGB5</accession>
<gene>
    <name evidence="2" type="ORF">SAMN04489737_0994</name>
</gene>
<evidence type="ECO:0000256" key="1">
    <source>
        <dbReference type="SAM" id="Phobius"/>
    </source>
</evidence>
<organism evidence="2 3">
    <name type="scientific">Arcanobacterium phocae</name>
    <dbReference type="NCBI Taxonomy" id="131112"/>
    <lineage>
        <taxon>Bacteria</taxon>
        <taxon>Bacillati</taxon>
        <taxon>Actinomycetota</taxon>
        <taxon>Actinomycetes</taxon>
        <taxon>Actinomycetales</taxon>
        <taxon>Actinomycetaceae</taxon>
        <taxon>Arcanobacterium</taxon>
    </lineage>
</organism>
<evidence type="ECO:0008006" key="4">
    <source>
        <dbReference type="Google" id="ProtNLM"/>
    </source>
</evidence>
<evidence type="ECO:0000313" key="3">
    <source>
        <dbReference type="Proteomes" id="UP000214355"/>
    </source>
</evidence>
<dbReference type="EMBL" id="LT629804">
    <property type="protein sequence ID" value="SDU79775.1"/>
    <property type="molecule type" value="Genomic_DNA"/>
</dbReference>
<proteinExistence type="predicted"/>
<dbReference type="AlphaFoldDB" id="A0A1H2LGB5"/>
<sequence length="120" mass="12729">MTVRRVESGNAVVGFAATVGLLMLVTVTVMSLGLTWYAREVMNDSVAIGARIAGLNGATETVARDRTAELITTTLPDSFADDISVRYGSRWVEVTARAPAPVLGLILPVSIEVKARAPIE</sequence>
<keyword evidence="1" id="KW-0472">Membrane</keyword>